<keyword evidence="1" id="KW-1133">Transmembrane helix</keyword>
<feature type="transmembrane region" description="Helical" evidence="1">
    <location>
        <begin position="323"/>
        <end position="345"/>
    </location>
</feature>
<name>A0A0V1EVY8_TRIPS</name>
<keyword evidence="1" id="KW-0812">Transmembrane</keyword>
<proteinExistence type="predicted"/>
<comment type="caution">
    <text evidence="2">The sequence shown here is derived from an EMBL/GenBank/DDBJ whole genome shotgun (WGS) entry which is preliminary data.</text>
</comment>
<reference evidence="2 3" key="1">
    <citation type="submission" date="2015-01" db="EMBL/GenBank/DDBJ databases">
        <title>Evolution of Trichinella species and genotypes.</title>
        <authorList>
            <person name="Korhonen P.K."/>
            <person name="Edoardo P."/>
            <person name="Giuseppe L.R."/>
            <person name="Gasser R.B."/>
        </authorList>
    </citation>
    <scope>NUCLEOTIDE SEQUENCE [LARGE SCALE GENOMIC DNA]</scope>
    <source>
        <strain evidence="2">ISS13</strain>
    </source>
</reference>
<accession>A0A0V1EVY8</accession>
<dbReference type="Proteomes" id="UP000054632">
    <property type="component" value="Unassembled WGS sequence"/>
</dbReference>
<dbReference type="AlphaFoldDB" id="A0A0V1EVY8"/>
<evidence type="ECO:0000256" key="1">
    <source>
        <dbReference type="SAM" id="Phobius"/>
    </source>
</evidence>
<gene>
    <name evidence="2" type="ORF">T4A_13250</name>
</gene>
<evidence type="ECO:0000313" key="2">
    <source>
        <dbReference type="EMBL" id="KRY77949.1"/>
    </source>
</evidence>
<sequence>MFMPVCICDKCPLITEILVQQEMNMATAFSLAHAVKEAGVCLMDVCRLLVLIQSIFVWLATGLLEHLNFKQTENAHKIVYEQGTLPFPGDENCADIFDADSSFLCDVDQWLTVAEASDLYHWLRSHNYITCFEATAHISDCSPKSIPNFPSLLVSMVDMIRLNNASDCFPRMLSDRTTPKRTELDSLATNGLFHFTFDSLEQFYADKAPPLCQVDIFLLLVKAVTLCDNGVWLTLRNQRKPMLGIALRLQREQALQEELTSSLKKLINSIVLNGSLLTTLDIVKATLSALQPIVNQAHEQHIFQLLESPCSKDFKNGHHIPKWAMTTFIVSVVLILFCTFIGYFINSHARAPQFCDPNPFTLINFGRRNGRKWRAGFGGGLI</sequence>
<evidence type="ECO:0000313" key="3">
    <source>
        <dbReference type="Proteomes" id="UP000054632"/>
    </source>
</evidence>
<dbReference type="EMBL" id="JYDR01000005">
    <property type="protein sequence ID" value="KRY77949.1"/>
    <property type="molecule type" value="Genomic_DNA"/>
</dbReference>
<organism evidence="2 3">
    <name type="scientific">Trichinella pseudospiralis</name>
    <name type="common">Parasitic roundworm</name>
    <dbReference type="NCBI Taxonomy" id="6337"/>
    <lineage>
        <taxon>Eukaryota</taxon>
        <taxon>Metazoa</taxon>
        <taxon>Ecdysozoa</taxon>
        <taxon>Nematoda</taxon>
        <taxon>Enoplea</taxon>
        <taxon>Dorylaimia</taxon>
        <taxon>Trichinellida</taxon>
        <taxon>Trichinellidae</taxon>
        <taxon>Trichinella</taxon>
    </lineage>
</organism>
<keyword evidence="1" id="KW-0472">Membrane</keyword>
<protein>
    <submittedName>
        <fullName evidence="2">Uncharacterized protein</fullName>
    </submittedName>
</protein>